<keyword evidence="7 16" id="KW-1133">Transmembrane helix</keyword>
<organism evidence="18 19">
    <name type="scientific">Methanobrevibacter olleyae</name>
    <dbReference type="NCBI Taxonomy" id="294671"/>
    <lineage>
        <taxon>Archaea</taxon>
        <taxon>Methanobacteriati</taxon>
        <taxon>Methanobacteriota</taxon>
        <taxon>Methanomada group</taxon>
        <taxon>Methanobacteria</taxon>
        <taxon>Methanobacteriales</taxon>
        <taxon>Methanobacteriaceae</taxon>
        <taxon>Methanobrevibacter</taxon>
    </lineage>
</organism>
<feature type="transmembrane region" description="Helical" evidence="16">
    <location>
        <begin position="518"/>
        <end position="537"/>
    </location>
</feature>
<evidence type="ECO:0000313" key="19">
    <source>
        <dbReference type="Proteomes" id="UP000183442"/>
    </source>
</evidence>
<name>A0A1I4HZB9_METOL</name>
<keyword evidence="15" id="KW-0460">Magnesium</keyword>
<feature type="transmembrane region" description="Helical" evidence="16">
    <location>
        <begin position="456"/>
        <end position="476"/>
    </location>
</feature>
<dbReference type="InterPro" id="IPR011642">
    <property type="entry name" value="Gate_dom"/>
</dbReference>
<keyword evidence="9" id="KW-0406">Ion transport</keyword>
<protein>
    <recommendedName>
        <fullName evidence="12 13">Ferrous iron transport protein B</fullName>
    </recommendedName>
</protein>
<feature type="binding site" evidence="15">
    <location>
        <position position="24"/>
    </location>
    <ligand>
        <name>Mg(2+)</name>
        <dbReference type="ChEBI" id="CHEBI:18420"/>
        <label>2</label>
    </ligand>
</feature>
<dbReference type="InterPro" id="IPR030389">
    <property type="entry name" value="G_FEOB_dom"/>
</dbReference>
<proteinExistence type="predicted"/>
<dbReference type="InterPro" id="IPR041069">
    <property type="entry name" value="FeoB_Cyto"/>
</dbReference>
<feature type="transmembrane region" description="Helical" evidence="16">
    <location>
        <begin position="425"/>
        <end position="450"/>
    </location>
</feature>
<dbReference type="Pfam" id="PF17910">
    <property type="entry name" value="FeoB_Cyto"/>
    <property type="match status" value="1"/>
</dbReference>
<reference evidence="19" key="1">
    <citation type="submission" date="2016-10" db="EMBL/GenBank/DDBJ databases">
        <authorList>
            <person name="Varghese N."/>
        </authorList>
    </citation>
    <scope>NUCLEOTIDE SEQUENCE [LARGE SCALE GENOMIC DNA]</scope>
    <source>
        <strain evidence="19">DSM 16632</strain>
    </source>
</reference>
<keyword evidence="2" id="KW-0813">Transport</keyword>
<dbReference type="EMBL" id="FOTL01000013">
    <property type="protein sequence ID" value="SFL47250.1"/>
    <property type="molecule type" value="Genomic_DNA"/>
</dbReference>
<accession>A0A1I4HZB9</accession>
<dbReference type="Pfam" id="PF07670">
    <property type="entry name" value="Gate"/>
    <property type="match status" value="2"/>
</dbReference>
<evidence type="ECO:0000313" key="18">
    <source>
        <dbReference type="EMBL" id="SFL47250.1"/>
    </source>
</evidence>
<dbReference type="Proteomes" id="UP000183442">
    <property type="component" value="Unassembled WGS sequence"/>
</dbReference>
<keyword evidence="11 16" id="KW-0472">Membrane</keyword>
<dbReference type="Gene3D" id="3.40.50.300">
    <property type="entry name" value="P-loop containing nucleotide triphosphate hydrolases"/>
    <property type="match status" value="1"/>
</dbReference>
<keyword evidence="6 14" id="KW-0547">Nucleotide-binding</keyword>
<keyword evidence="8" id="KW-0408">Iron</keyword>
<keyword evidence="5 16" id="KW-0812">Transmembrane</keyword>
<evidence type="ECO:0000256" key="8">
    <source>
        <dbReference type="ARBA" id="ARBA00023004"/>
    </source>
</evidence>
<evidence type="ECO:0000256" key="5">
    <source>
        <dbReference type="ARBA" id="ARBA00022692"/>
    </source>
</evidence>
<dbReference type="Pfam" id="PF07664">
    <property type="entry name" value="FeoB_C"/>
    <property type="match status" value="1"/>
</dbReference>
<feature type="binding site" evidence="15">
    <location>
        <position position="22"/>
    </location>
    <ligand>
        <name>Mg(2+)</name>
        <dbReference type="ChEBI" id="CHEBI:18420"/>
        <label>1</label>
    </ligand>
</feature>
<dbReference type="InterPro" id="IPR003373">
    <property type="entry name" value="Fe2_transport_prot-B"/>
</dbReference>
<evidence type="ECO:0000259" key="17">
    <source>
        <dbReference type="PROSITE" id="PS51711"/>
    </source>
</evidence>
<dbReference type="Gene3D" id="1.10.287.1770">
    <property type="match status" value="1"/>
</dbReference>
<keyword evidence="15" id="KW-0479">Metal-binding</keyword>
<evidence type="ECO:0000256" key="1">
    <source>
        <dbReference type="ARBA" id="ARBA00004651"/>
    </source>
</evidence>
<feature type="binding site" evidence="14">
    <location>
        <begin position="10"/>
        <end position="17"/>
    </location>
    <ligand>
        <name>GTP</name>
        <dbReference type="ChEBI" id="CHEBI:37565"/>
        <label>1</label>
    </ligand>
</feature>
<dbReference type="SUPFAM" id="SSF52540">
    <property type="entry name" value="P-loop containing nucleoside triphosphate hydrolases"/>
    <property type="match status" value="1"/>
</dbReference>
<feature type="transmembrane region" description="Helical" evidence="16">
    <location>
        <begin position="289"/>
        <end position="307"/>
    </location>
</feature>
<evidence type="ECO:0000256" key="10">
    <source>
        <dbReference type="ARBA" id="ARBA00023134"/>
    </source>
</evidence>
<evidence type="ECO:0000256" key="12">
    <source>
        <dbReference type="ARBA" id="ARBA00031200"/>
    </source>
</evidence>
<dbReference type="PANTHER" id="PTHR43185">
    <property type="entry name" value="FERROUS IRON TRANSPORT PROTEIN B"/>
    <property type="match status" value="1"/>
</dbReference>
<dbReference type="InterPro" id="IPR011640">
    <property type="entry name" value="Fe2_transport_prot_B_C"/>
</dbReference>
<dbReference type="OrthoDB" id="85305at2157"/>
<feature type="binding site" evidence="15">
    <location>
        <position position="25"/>
    </location>
    <ligand>
        <name>Mg(2+)</name>
        <dbReference type="ChEBI" id="CHEBI:18420"/>
        <label>2</label>
    </ligand>
</feature>
<dbReference type="GO" id="GO:0005525">
    <property type="term" value="F:GTP binding"/>
    <property type="evidence" value="ECO:0007669"/>
    <property type="project" value="UniProtKB-KW"/>
</dbReference>
<keyword evidence="4" id="KW-0410">Iron transport</keyword>
<evidence type="ECO:0000256" key="15">
    <source>
        <dbReference type="PIRSR" id="PIRSR603373-2"/>
    </source>
</evidence>
<dbReference type="PROSITE" id="PS51711">
    <property type="entry name" value="G_FEOB"/>
    <property type="match status" value="1"/>
</dbReference>
<dbReference type="PANTHER" id="PTHR43185:SF1">
    <property type="entry name" value="FE(2+) TRANSPORTER FEOB"/>
    <property type="match status" value="1"/>
</dbReference>
<evidence type="ECO:0000256" key="14">
    <source>
        <dbReference type="PIRSR" id="PIRSR603373-1"/>
    </source>
</evidence>
<feature type="transmembrane region" description="Helical" evidence="16">
    <location>
        <begin position="396"/>
        <end position="413"/>
    </location>
</feature>
<dbReference type="NCBIfam" id="TIGR00437">
    <property type="entry name" value="feoB"/>
    <property type="match status" value="1"/>
</dbReference>
<feature type="transmembrane region" description="Helical" evidence="16">
    <location>
        <begin position="642"/>
        <end position="670"/>
    </location>
</feature>
<dbReference type="CDD" id="cd01879">
    <property type="entry name" value="FeoB"/>
    <property type="match status" value="1"/>
</dbReference>
<comment type="subcellular location">
    <subcellularLocation>
        <location evidence="1">Cell membrane</location>
        <topology evidence="1">Multi-pass membrane protein</topology>
    </subcellularLocation>
</comment>
<dbReference type="InterPro" id="IPR027417">
    <property type="entry name" value="P-loop_NTPase"/>
</dbReference>
<evidence type="ECO:0000256" key="3">
    <source>
        <dbReference type="ARBA" id="ARBA00022475"/>
    </source>
</evidence>
<evidence type="ECO:0000256" key="2">
    <source>
        <dbReference type="ARBA" id="ARBA00022448"/>
    </source>
</evidence>
<feature type="transmembrane region" description="Helical" evidence="16">
    <location>
        <begin position="327"/>
        <end position="347"/>
    </location>
</feature>
<evidence type="ECO:0000256" key="9">
    <source>
        <dbReference type="ARBA" id="ARBA00023065"/>
    </source>
</evidence>
<evidence type="ECO:0000256" key="4">
    <source>
        <dbReference type="ARBA" id="ARBA00022496"/>
    </source>
</evidence>
<evidence type="ECO:0000256" key="7">
    <source>
        <dbReference type="ARBA" id="ARBA00022989"/>
    </source>
</evidence>
<dbReference type="RefSeq" id="WP_074798421.1">
    <property type="nucleotide sequence ID" value="NZ_FOTL01000013.1"/>
</dbReference>
<evidence type="ECO:0000256" key="11">
    <source>
        <dbReference type="ARBA" id="ARBA00023136"/>
    </source>
</evidence>
<gene>
    <name evidence="18" type="ORF">SAMN02910297_00971</name>
</gene>
<feature type="domain" description="FeoB-type G" evidence="17">
    <location>
        <begin position="3"/>
        <end position="165"/>
    </location>
</feature>
<keyword evidence="3" id="KW-1003">Cell membrane</keyword>
<sequence length="671" mass="73354">MANLKIGLAGNPNVGKTTLFNTLTGLNQHVGNWPGKTVAQAKGHYKHSDNEVEVIDLPGNYALSAHSIEEIVSRDFIVDEDSDVIVNIIDAANIERNLYLTVQMMELGANLVIALNMNKYAQDKGYTIDATKLSELLGVPVVEIEANSDIGKEELLKTIEQAALNPVDSSKKLVYHSELKEHLTELQAVIEEDKNLLDVPSSWTAIKLLENDEIVEEKIEGSSKRNNIVNESQKVKDHLKGIFGEGSEEVIANARYAFIEGLLKESLTKPASAKATMSEKIDRILTNRILGLPIFVIIMYLMFDIVANQVGPLQDFVAGLFEMIGEWIIATLGETMLSSFLVDGLIGGVGGVLEFVPQIMMLFLIISFLEDCGYLARAAFVIDRIMHKFVGLHGKAFIPMLLGFGCGIPGIMATRAMENEKDRLITMMIIPFMSCSARLPVYVMLVGVFFSANQGLVITSLYWIGILVAMIVAFILRKTVFKEMEAPFVMELPDYKLPTIRGILMHTLEKSWGFIKKAGTIILLAAIVIWILSYFPAGVEYGSEQSLIGSVGKVAAPVFAPLGFGEWQPAVALVFGLVAKEVVVSTFSSLFGVAEEGAGIAAAMQGIFTPLTAFVFMVFVLLYIPCFAAIGAIKEETGGYKYPLMMCGVTLVTAYIVSFFIYMVGLALGFG</sequence>
<feature type="binding site" evidence="15">
    <location>
        <position position="21"/>
    </location>
    <ligand>
        <name>Mg(2+)</name>
        <dbReference type="ChEBI" id="CHEBI:18420"/>
        <label>2</label>
    </ligand>
</feature>
<dbReference type="GO" id="GO:0046872">
    <property type="term" value="F:metal ion binding"/>
    <property type="evidence" value="ECO:0007669"/>
    <property type="project" value="UniProtKB-KW"/>
</dbReference>
<dbReference type="AlphaFoldDB" id="A0A1I4HZB9"/>
<feature type="transmembrane region" description="Helical" evidence="16">
    <location>
        <begin position="570"/>
        <end position="594"/>
    </location>
</feature>
<keyword evidence="10 14" id="KW-0342">GTP-binding</keyword>
<evidence type="ECO:0000256" key="16">
    <source>
        <dbReference type="SAM" id="Phobius"/>
    </source>
</evidence>
<feature type="transmembrane region" description="Helical" evidence="16">
    <location>
        <begin position="606"/>
        <end position="630"/>
    </location>
</feature>
<evidence type="ECO:0000256" key="13">
    <source>
        <dbReference type="NCBIfam" id="TIGR00437"/>
    </source>
</evidence>
<dbReference type="InterPro" id="IPR050860">
    <property type="entry name" value="FeoB_GTPase"/>
</dbReference>
<feature type="binding site" evidence="14">
    <location>
        <begin position="56"/>
        <end position="59"/>
    </location>
    <ligand>
        <name>GTP</name>
        <dbReference type="ChEBI" id="CHEBI:37565"/>
        <label>3</label>
    </ligand>
</feature>
<evidence type="ECO:0000256" key="6">
    <source>
        <dbReference type="ARBA" id="ARBA00022741"/>
    </source>
</evidence>
<dbReference type="Pfam" id="PF02421">
    <property type="entry name" value="FeoB_N"/>
    <property type="match status" value="1"/>
</dbReference>
<dbReference type="GO" id="GO:0015093">
    <property type="term" value="F:ferrous iron transmembrane transporter activity"/>
    <property type="evidence" value="ECO:0007669"/>
    <property type="project" value="UniProtKB-UniRule"/>
</dbReference>
<dbReference type="GO" id="GO:0005886">
    <property type="term" value="C:plasma membrane"/>
    <property type="evidence" value="ECO:0007669"/>
    <property type="project" value="UniProtKB-SubCell"/>
</dbReference>